<evidence type="ECO:0000256" key="3">
    <source>
        <dbReference type="SAM" id="Phobius"/>
    </source>
</evidence>
<dbReference type="PANTHER" id="PTHR46424:SF1">
    <property type="entry name" value="UBX DOMAIN-CONTAINING PROTEIN 4"/>
    <property type="match status" value="1"/>
</dbReference>
<dbReference type="Pfam" id="PF23187">
    <property type="entry name" value="UBX7_N"/>
    <property type="match status" value="1"/>
</dbReference>
<dbReference type="Pfam" id="PF00789">
    <property type="entry name" value="UBX"/>
    <property type="match status" value="1"/>
</dbReference>
<dbReference type="GO" id="GO:0036503">
    <property type="term" value="P:ERAD pathway"/>
    <property type="evidence" value="ECO:0007669"/>
    <property type="project" value="TreeGrafter"/>
</dbReference>
<dbReference type="SMART" id="SM00166">
    <property type="entry name" value="UBX"/>
    <property type="match status" value="1"/>
</dbReference>
<dbReference type="EMBL" id="QKKF02000897">
    <property type="protein sequence ID" value="RZF48878.1"/>
    <property type="molecule type" value="Genomic_DNA"/>
</dbReference>
<organism evidence="5 6">
    <name type="scientific">Laodelphax striatellus</name>
    <name type="common">Small brown planthopper</name>
    <name type="synonym">Delphax striatella</name>
    <dbReference type="NCBI Taxonomy" id="195883"/>
    <lineage>
        <taxon>Eukaryota</taxon>
        <taxon>Metazoa</taxon>
        <taxon>Ecdysozoa</taxon>
        <taxon>Arthropoda</taxon>
        <taxon>Hexapoda</taxon>
        <taxon>Insecta</taxon>
        <taxon>Pterygota</taxon>
        <taxon>Neoptera</taxon>
        <taxon>Paraneoptera</taxon>
        <taxon>Hemiptera</taxon>
        <taxon>Auchenorrhyncha</taxon>
        <taxon>Fulgoroidea</taxon>
        <taxon>Delphacidae</taxon>
        <taxon>Criomorphinae</taxon>
        <taxon>Laodelphax</taxon>
    </lineage>
</organism>
<dbReference type="STRING" id="195883.A0A482XTY7"/>
<keyword evidence="3" id="KW-0472">Membrane</keyword>
<dbReference type="InParanoid" id="A0A482XTY7"/>
<evidence type="ECO:0000256" key="1">
    <source>
        <dbReference type="ARBA" id="ARBA00040925"/>
    </source>
</evidence>
<dbReference type="SUPFAM" id="SSF54236">
    <property type="entry name" value="Ubiquitin-like"/>
    <property type="match status" value="1"/>
</dbReference>
<evidence type="ECO:0000313" key="5">
    <source>
        <dbReference type="EMBL" id="RZF48878.1"/>
    </source>
</evidence>
<proteinExistence type="predicted"/>
<dbReference type="InterPro" id="IPR029071">
    <property type="entry name" value="Ubiquitin-like_domsf"/>
</dbReference>
<gene>
    <name evidence="5" type="ORF">LSTR_LSTR003258</name>
</gene>
<feature type="domain" description="UBX" evidence="4">
    <location>
        <begin position="161"/>
        <end position="229"/>
    </location>
</feature>
<feature type="compositionally biased region" description="Low complexity" evidence="2">
    <location>
        <begin position="315"/>
        <end position="326"/>
    </location>
</feature>
<dbReference type="PANTHER" id="PTHR46424">
    <property type="entry name" value="UBX DOMAIN-CONTAINING PROTEIN 4"/>
    <property type="match status" value="1"/>
</dbReference>
<sequence>MKFEENLEKALLLKTLKNKTLLLFVNGNDSSKEKFLQDCLNNDSVGDKFENIIAVKLERDSKHYDSFVEIYPKLDEPFIIFLGDKGIPMRIVKLHEHFNKEEVCKRVNEAILFCDSKTSKFAGDNENKMTANNSADLDIRNDSLVETDDIDKDIQLLRALIQFRMPDGAVTIHAFKYDAAVAELKSFVENVIKPDSQFQLALPHPFQVLHKDSSTIFDLDLFPSAVVMVIPVHENSLISAAGRTIQSCVFMLPFSIIINFFVFLFGTIQSWVQGVASRVTGNYQTLNHHGQPRTINLQGNIHTLRSGDSNDDDSNNTYNGNSTQQK</sequence>
<dbReference type="OrthoDB" id="2445133at2759"/>
<evidence type="ECO:0000256" key="2">
    <source>
        <dbReference type="SAM" id="MobiDB-lite"/>
    </source>
</evidence>
<dbReference type="Proteomes" id="UP000291343">
    <property type="component" value="Unassembled WGS sequence"/>
</dbReference>
<reference evidence="5 6" key="1">
    <citation type="journal article" date="2017" name="Gigascience">
        <title>Genome sequence of the small brown planthopper, Laodelphax striatellus.</title>
        <authorList>
            <person name="Zhu J."/>
            <person name="Jiang F."/>
            <person name="Wang X."/>
            <person name="Yang P."/>
            <person name="Bao Y."/>
            <person name="Zhao W."/>
            <person name="Wang W."/>
            <person name="Lu H."/>
            <person name="Wang Q."/>
            <person name="Cui N."/>
            <person name="Li J."/>
            <person name="Chen X."/>
            <person name="Luo L."/>
            <person name="Yu J."/>
            <person name="Kang L."/>
            <person name="Cui F."/>
        </authorList>
    </citation>
    <scope>NUCLEOTIDE SEQUENCE [LARGE SCALE GENOMIC DNA]</scope>
    <source>
        <strain evidence="5">Lst14</strain>
    </source>
</reference>
<evidence type="ECO:0000259" key="4">
    <source>
        <dbReference type="PROSITE" id="PS50033"/>
    </source>
</evidence>
<dbReference type="GO" id="GO:0005783">
    <property type="term" value="C:endoplasmic reticulum"/>
    <property type="evidence" value="ECO:0007669"/>
    <property type="project" value="TreeGrafter"/>
</dbReference>
<feature type="transmembrane region" description="Helical" evidence="3">
    <location>
        <begin position="249"/>
        <end position="268"/>
    </location>
</feature>
<dbReference type="Gene3D" id="3.10.20.90">
    <property type="entry name" value="Phosphatidylinositol 3-kinase Catalytic Subunit, Chain A, domain 1"/>
    <property type="match status" value="1"/>
</dbReference>
<accession>A0A482XTY7</accession>
<dbReference type="PROSITE" id="PS50033">
    <property type="entry name" value="UBX"/>
    <property type="match status" value="1"/>
</dbReference>
<feature type="region of interest" description="Disordered" evidence="2">
    <location>
        <begin position="302"/>
        <end position="326"/>
    </location>
</feature>
<keyword evidence="6" id="KW-1185">Reference proteome</keyword>
<comment type="caution">
    <text evidence="5">The sequence shown here is derived from an EMBL/GenBank/DDBJ whole genome shotgun (WGS) entry which is preliminary data.</text>
</comment>
<evidence type="ECO:0000313" key="6">
    <source>
        <dbReference type="Proteomes" id="UP000291343"/>
    </source>
</evidence>
<name>A0A482XTY7_LAOST</name>
<dbReference type="AlphaFoldDB" id="A0A482XTY7"/>
<keyword evidence="3" id="KW-0812">Transmembrane</keyword>
<dbReference type="InterPro" id="IPR001012">
    <property type="entry name" value="UBX_dom"/>
</dbReference>
<keyword evidence="3" id="KW-1133">Transmembrane helix</keyword>
<dbReference type="SMR" id="A0A482XTY7"/>
<protein>
    <recommendedName>
        <fullName evidence="1">UBX domain-containing protein 4</fullName>
    </recommendedName>
</protein>